<dbReference type="Pfam" id="PF00300">
    <property type="entry name" value="His_Phos_1"/>
    <property type="match status" value="1"/>
</dbReference>
<evidence type="ECO:0008006" key="3">
    <source>
        <dbReference type="Google" id="ProtNLM"/>
    </source>
</evidence>
<reference evidence="1 2" key="1">
    <citation type="journal article" date="2014" name="Genome Announc.">
        <title>Draft genome sequence of Sclerotinia borealis, a psychrophilic plant pathogenic fungus.</title>
        <authorList>
            <person name="Mardanov A.V."/>
            <person name="Beletsky A.V."/>
            <person name="Kadnikov V.V."/>
            <person name="Ignatov A.N."/>
            <person name="Ravin N.V."/>
        </authorList>
    </citation>
    <scope>NUCLEOTIDE SEQUENCE [LARGE SCALE GENOMIC DNA]</scope>
    <source>
        <strain evidence="2">F-4157</strain>
    </source>
</reference>
<dbReference type="Gene3D" id="3.40.50.1240">
    <property type="entry name" value="Phosphoglycerate mutase-like"/>
    <property type="match status" value="1"/>
</dbReference>
<dbReference type="PANTHER" id="PTHR48100:SF66">
    <property type="entry name" value="BROAD-SPECIFICITY PHOSPHATASE YOR283W"/>
    <property type="match status" value="1"/>
</dbReference>
<dbReference type="OrthoDB" id="496981at2759"/>
<dbReference type="InterPro" id="IPR029033">
    <property type="entry name" value="His_PPase_superfam"/>
</dbReference>
<dbReference type="AlphaFoldDB" id="W9CMV2"/>
<dbReference type="GO" id="GO:0016791">
    <property type="term" value="F:phosphatase activity"/>
    <property type="evidence" value="ECO:0007669"/>
    <property type="project" value="TreeGrafter"/>
</dbReference>
<evidence type="ECO:0000313" key="1">
    <source>
        <dbReference type="EMBL" id="ESZ95815.1"/>
    </source>
</evidence>
<dbReference type="InterPro" id="IPR013078">
    <property type="entry name" value="His_Pase_superF_clade-1"/>
</dbReference>
<sequence>MNLVSSTSTNSKEVIVHLMRHEQARHKASYMLREDGRSIRDPDLTINGRVDCRHFSQDICWLSQYISHIWCSPMKRTINTALLSFGDAIDRGVKVQTIDVLQNWDSSPNGIGMDKKDLQEHFGGKVNFDKVEEGWNQKSSGRWARENMQWRIPALELALRDLRSVTDRVEVVIVSHGSVLNTLLDLDSRWKSGKIRSYLIDDGESYQRLDKNALKNYRRLHVTDELTKWTSNQDLSLKLGQSKFAAMLNSEVCKHSGTMTIKIKRLNKAITEGTSMNAKGKILETVKQNETSSHALIKLFQEEIPAAEAKGGCAQEIEARVTNASEFTLRTPLKIDIILSISWTDYPMARMLLMKEQMRVKMMIERLMNENSKQALDNNNAKGWVVVVAV</sequence>
<proteinExistence type="predicted"/>
<gene>
    <name evidence="1" type="ORF">SBOR_3832</name>
</gene>
<dbReference type="GO" id="GO:0005829">
    <property type="term" value="C:cytosol"/>
    <property type="evidence" value="ECO:0007669"/>
    <property type="project" value="TreeGrafter"/>
</dbReference>
<organism evidence="1 2">
    <name type="scientific">Sclerotinia borealis (strain F-4128)</name>
    <dbReference type="NCBI Taxonomy" id="1432307"/>
    <lineage>
        <taxon>Eukaryota</taxon>
        <taxon>Fungi</taxon>
        <taxon>Dikarya</taxon>
        <taxon>Ascomycota</taxon>
        <taxon>Pezizomycotina</taxon>
        <taxon>Leotiomycetes</taxon>
        <taxon>Helotiales</taxon>
        <taxon>Sclerotiniaceae</taxon>
        <taxon>Sclerotinia</taxon>
    </lineage>
</organism>
<dbReference type="PANTHER" id="PTHR48100">
    <property type="entry name" value="BROAD-SPECIFICITY PHOSPHATASE YOR283W-RELATED"/>
    <property type="match status" value="1"/>
</dbReference>
<name>W9CMV2_SCLBF</name>
<dbReference type="EMBL" id="AYSA01000164">
    <property type="protein sequence ID" value="ESZ95815.1"/>
    <property type="molecule type" value="Genomic_DNA"/>
</dbReference>
<keyword evidence="2" id="KW-1185">Reference proteome</keyword>
<dbReference type="Proteomes" id="UP000019487">
    <property type="component" value="Unassembled WGS sequence"/>
</dbReference>
<dbReference type="SMART" id="SM00855">
    <property type="entry name" value="PGAM"/>
    <property type="match status" value="1"/>
</dbReference>
<dbReference type="HOGENOM" id="CLU_708154_0_0_1"/>
<dbReference type="CDD" id="cd07040">
    <property type="entry name" value="HP"/>
    <property type="match status" value="1"/>
</dbReference>
<protein>
    <recommendedName>
        <fullName evidence="3">Phosphoglycerate mutase family protein</fullName>
    </recommendedName>
</protein>
<accession>W9CMV2</accession>
<comment type="caution">
    <text evidence="1">The sequence shown here is derived from an EMBL/GenBank/DDBJ whole genome shotgun (WGS) entry which is preliminary data.</text>
</comment>
<dbReference type="InterPro" id="IPR050275">
    <property type="entry name" value="PGM_Phosphatase"/>
</dbReference>
<evidence type="ECO:0000313" key="2">
    <source>
        <dbReference type="Proteomes" id="UP000019487"/>
    </source>
</evidence>
<dbReference type="SUPFAM" id="SSF53254">
    <property type="entry name" value="Phosphoglycerate mutase-like"/>
    <property type="match status" value="1"/>
</dbReference>